<feature type="transmembrane region" description="Helical" evidence="1">
    <location>
        <begin position="215"/>
        <end position="234"/>
    </location>
</feature>
<dbReference type="STRING" id="1231341.Abor_017_008"/>
<feature type="transmembrane region" description="Helical" evidence="1">
    <location>
        <begin position="95"/>
        <end position="117"/>
    </location>
</feature>
<dbReference type="AlphaFoldDB" id="A0A0D6NJ93"/>
<name>A0A0D6NJ93_9PROT</name>
<feature type="transmembrane region" description="Helical" evidence="1">
    <location>
        <begin position="21"/>
        <end position="41"/>
    </location>
</feature>
<organism evidence="2 3">
    <name type="scientific">Acetobacter orientalis</name>
    <dbReference type="NCBI Taxonomy" id="146474"/>
    <lineage>
        <taxon>Bacteria</taxon>
        <taxon>Pseudomonadati</taxon>
        <taxon>Pseudomonadota</taxon>
        <taxon>Alphaproteobacteria</taxon>
        <taxon>Acetobacterales</taxon>
        <taxon>Acetobacteraceae</taxon>
        <taxon>Acetobacter</taxon>
    </lineage>
</organism>
<dbReference type="PANTHER" id="PTHR37314:SF4">
    <property type="entry name" value="UPF0700 TRANSMEMBRANE PROTEIN YOAK"/>
    <property type="match status" value="1"/>
</dbReference>
<protein>
    <recommendedName>
        <fullName evidence="4">Transmembrane protein</fullName>
    </recommendedName>
</protein>
<evidence type="ECO:0000256" key="1">
    <source>
        <dbReference type="SAM" id="Phobius"/>
    </source>
</evidence>
<keyword evidence="1" id="KW-0472">Membrane</keyword>
<keyword evidence="1" id="KW-0812">Transmembrane</keyword>
<gene>
    <name evidence="2" type="ORF">Abor_017_008</name>
</gene>
<feature type="transmembrane region" description="Helical" evidence="1">
    <location>
        <begin position="61"/>
        <end position="83"/>
    </location>
</feature>
<feature type="transmembrane region" description="Helical" evidence="1">
    <location>
        <begin position="188"/>
        <end position="209"/>
    </location>
</feature>
<keyword evidence="1" id="KW-1133">Transmembrane helix</keyword>
<evidence type="ECO:0008006" key="4">
    <source>
        <dbReference type="Google" id="ProtNLM"/>
    </source>
</evidence>
<sequence>MLLRESGKRTFLQDRQLGSSLAMVAGALNSAGFLSVGYYCANMTGNISMLASVSLQGKVDVALMAGSVVLCFWLGALLCTLLVNRGRHKGLGAVYAYSILLEAFILVLLGLAQLFWFSPAGQVMVAPLVLAFLMGMQNATVTRISGAVVRTTHVTGMITDLGIEMADWLTSFSQPQDAEKHQKMQKRLWLHSQIIVCFILGSALGVYIYTAWPEYFLLGAGGVLACLALPGVFINMRKSSSKN</sequence>
<feature type="transmembrane region" description="Helical" evidence="1">
    <location>
        <begin position="123"/>
        <end position="141"/>
    </location>
</feature>
<proteinExistence type="predicted"/>
<dbReference type="Pfam" id="PF06912">
    <property type="entry name" value="DUF1275"/>
    <property type="match status" value="1"/>
</dbReference>
<dbReference type="Proteomes" id="UP000032670">
    <property type="component" value="Unassembled WGS sequence"/>
</dbReference>
<reference evidence="2 3" key="1">
    <citation type="submission" date="2012-11" db="EMBL/GenBank/DDBJ databases">
        <title>Whole genome sequence of Acetobacter orientalis 21F-2.</title>
        <authorList>
            <person name="Azuma Y."/>
            <person name="Higashiura N."/>
            <person name="Hirakawa H."/>
            <person name="Matsushita K."/>
        </authorList>
    </citation>
    <scope>NUCLEOTIDE SEQUENCE [LARGE SCALE GENOMIC DNA]</scope>
    <source>
        <strain evidence="2 3">21F-2</strain>
    </source>
</reference>
<dbReference type="EMBL" id="BAMX01000017">
    <property type="protein sequence ID" value="GAN66152.1"/>
    <property type="molecule type" value="Genomic_DNA"/>
</dbReference>
<dbReference type="GeneID" id="76204300"/>
<dbReference type="RefSeq" id="WP_048841203.1">
    <property type="nucleotide sequence ID" value="NZ_BAMX01000017.1"/>
</dbReference>
<evidence type="ECO:0000313" key="2">
    <source>
        <dbReference type="EMBL" id="GAN66152.1"/>
    </source>
</evidence>
<evidence type="ECO:0000313" key="3">
    <source>
        <dbReference type="Proteomes" id="UP000032670"/>
    </source>
</evidence>
<accession>A0A0D6NJ93</accession>
<comment type="caution">
    <text evidence="2">The sequence shown here is derived from an EMBL/GenBank/DDBJ whole genome shotgun (WGS) entry which is preliminary data.</text>
</comment>
<dbReference type="PANTHER" id="PTHR37314">
    <property type="entry name" value="SLR0142 PROTEIN"/>
    <property type="match status" value="1"/>
</dbReference>
<accession>A0A6N3SWF2</accession>
<dbReference type="InterPro" id="IPR010699">
    <property type="entry name" value="DUF1275"/>
</dbReference>
<keyword evidence="3" id="KW-1185">Reference proteome</keyword>